<dbReference type="EMBL" id="MNCJ02000324">
    <property type="protein sequence ID" value="KAF5791907.1"/>
    <property type="molecule type" value="Genomic_DNA"/>
</dbReference>
<proteinExistence type="predicted"/>
<evidence type="ECO:0000313" key="1">
    <source>
        <dbReference type="EMBL" id="KAF5791907.1"/>
    </source>
</evidence>
<reference evidence="1 3" key="1">
    <citation type="journal article" date="2017" name="Nature">
        <title>The sunflower genome provides insights into oil metabolism, flowering and Asterid evolution.</title>
        <authorList>
            <person name="Badouin H."/>
            <person name="Gouzy J."/>
            <person name="Grassa C.J."/>
            <person name="Murat F."/>
            <person name="Staton S.E."/>
            <person name="Cottret L."/>
            <person name="Lelandais-Briere C."/>
            <person name="Owens G.L."/>
            <person name="Carrere S."/>
            <person name="Mayjonade B."/>
            <person name="Legrand L."/>
            <person name="Gill N."/>
            <person name="Kane N.C."/>
            <person name="Bowers J.E."/>
            <person name="Hubner S."/>
            <person name="Bellec A."/>
            <person name="Berard A."/>
            <person name="Berges H."/>
            <person name="Blanchet N."/>
            <person name="Boniface M.C."/>
            <person name="Brunel D."/>
            <person name="Catrice O."/>
            <person name="Chaidir N."/>
            <person name="Claudel C."/>
            <person name="Donnadieu C."/>
            <person name="Faraut T."/>
            <person name="Fievet G."/>
            <person name="Helmstetter N."/>
            <person name="King M."/>
            <person name="Knapp S.J."/>
            <person name="Lai Z."/>
            <person name="Le Paslier M.C."/>
            <person name="Lippi Y."/>
            <person name="Lorenzon L."/>
            <person name="Mandel J.R."/>
            <person name="Marage G."/>
            <person name="Marchand G."/>
            <person name="Marquand E."/>
            <person name="Bret-Mestries E."/>
            <person name="Morien E."/>
            <person name="Nambeesan S."/>
            <person name="Nguyen T."/>
            <person name="Pegot-Espagnet P."/>
            <person name="Pouilly N."/>
            <person name="Raftis F."/>
            <person name="Sallet E."/>
            <person name="Schiex T."/>
            <person name="Thomas J."/>
            <person name="Vandecasteele C."/>
            <person name="Vares D."/>
            <person name="Vear F."/>
            <person name="Vautrin S."/>
            <person name="Crespi M."/>
            <person name="Mangin B."/>
            <person name="Burke J.M."/>
            <person name="Salse J."/>
            <person name="Munos S."/>
            <person name="Vincourt P."/>
            <person name="Rieseberg L.H."/>
            <person name="Langlade N.B."/>
        </authorList>
    </citation>
    <scope>NUCLEOTIDE SEQUENCE [LARGE SCALE GENOMIC DNA]</scope>
    <source>
        <strain evidence="3">cv. SF193</strain>
        <tissue evidence="1">Leaves</tissue>
    </source>
</reference>
<gene>
    <name evidence="2" type="ORF">HannXRQ_Chr09g0264781</name>
    <name evidence="1" type="ORF">HanXRQr2_Chr09g0400101</name>
</gene>
<dbReference type="AlphaFoldDB" id="A0A251TZ33"/>
<protein>
    <submittedName>
        <fullName evidence="2">Uncharacterized protein</fullName>
    </submittedName>
</protein>
<reference evidence="1" key="3">
    <citation type="submission" date="2020-06" db="EMBL/GenBank/DDBJ databases">
        <title>Helianthus annuus Genome sequencing and assembly Release 2.</title>
        <authorList>
            <person name="Gouzy J."/>
            <person name="Langlade N."/>
            <person name="Munos S."/>
        </authorList>
    </citation>
    <scope>NUCLEOTIDE SEQUENCE</scope>
    <source>
        <tissue evidence="1">Leaves</tissue>
    </source>
</reference>
<dbReference type="InParanoid" id="A0A251TZ33"/>
<accession>A0A251TZ33</accession>
<reference evidence="2" key="2">
    <citation type="submission" date="2017-02" db="EMBL/GenBank/DDBJ databases">
        <title>Sunflower complete genome.</title>
        <authorList>
            <person name="Langlade N."/>
            <person name="Munos S."/>
        </authorList>
    </citation>
    <scope>NUCLEOTIDE SEQUENCE [LARGE SCALE GENOMIC DNA]</scope>
    <source>
        <tissue evidence="2">Leaves</tissue>
    </source>
</reference>
<name>A0A251TZ33_HELAN</name>
<dbReference type="Gramene" id="mRNA:HanXRQr2_Chr09g0400101">
    <property type="protein sequence ID" value="CDS:HanXRQr2_Chr09g0400101.1"/>
    <property type="gene ID" value="HanXRQr2_Chr09g0400101"/>
</dbReference>
<dbReference type="Proteomes" id="UP000215914">
    <property type="component" value="Chromosome 9"/>
</dbReference>
<organism evidence="2 3">
    <name type="scientific">Helianthus annuus</name>
    <name type="common">Common sunflower</name>
    <dbReference type="NCBI Taxonomy" id="4232"/>
    <lineage>
        <taxon>Eukaryota</taxon>
        <taxon>Viridiplantae</taxon>
        <taxon>Streptophyta</taxon>
        <taxon>Embryophyta</taxon>
        <taxon>Tracheophyta</taxon>
        <taxon>Spermatophyta</taxon>
        <taxon>Magnoliopsida</taxon>
        <taxon>eudicotyledons</taxon>
        <taxon>Gunneridae</taxon>
        <taxon>Pentapetalae</taxon>
        <taxon>asterids</taxon>
        <taxon>campanulids</taxon>
        <taxon>Asterales</taxon>
        <taxon>Asteraceae</taxon>
        <taxon>Asteroideae</taxon>
        <taxon>Heliantheae alliance</taxon>
        <taxon>Heliantheae</taxon>
        <taxon>Helianthus</taxon>
    </lineage>
</organism>
<evidence type="ECO:0000313" key="2">
    <source>
        <dbReference type="EMBL" id="OTG15836.1"/>
    </source>
</evidence>
<sequence>MFNSKSENFFIKKFEMSFFNLYPLYRLPRPPLPFFYNSKCTRMSPNYRWLGL</sequence>
<keyword evidence="3" id="KW-1185">Reference proteome</keyword>
<evidence type="ECO:0000313" key="3">
    <source>
        <dbReference type="Proteomes" id="UP000215914"/>
    </source>
</evidence>
<dbReference type="EMBL" id="CM007898">
    <property type="protein sequence ID" value="OTG15836.1"/>
    <property type="molecule type" value="Genomic_DNA"/>
</dbReference>